<name>A0A7S0G920_9RHOD</name>
<evidence type="ECO:0008006" key="6">
    <source>
        <dbReference type="Google" id="ProtNLM"/>
    </source>
</evidence>
<gene>
    <name evidence="5" type="ORF">RMAR0315_LOCUS12624</name>
</gene>
<reference evidence="5" key="1">
    <citation type="submission" date="2021-01" db="EMBL/GenBank/DDBJ databases">
        <authorList>
            <person name="Corre E."/>
            <person name="Pelletier E."/>
            <person name="Niang G."/>
            <person name="Scheremetjew M."/>
            <person name="Finn R."/>
            <person name="Kale V."/>
            <person name="Holt S."/>
            <person name="Cochrane G."/>
            <person name="Meng A."/>
            <person name="Brown T."/>
            <person name="Cohen L."/>
        </authorList>
    </citation>
    <scope>NUCLEOTIDE SEQUENCE</scope>
    <source>
        <strain evidence="5">UTEX LB 2760</strain>
    </source>
</reference>
<feature type="region of interest" description="Disordered" evidence="4">
    <location>
        <begin position="183"/>
        <end position="202"/>
    </location>
</feature>
<organism evidence="5">
    <name type="scientific">Rhodosorus marinus</name>
    <dbReference type="NCBI Taxonomy" id="101924"/>
    <lineage>
        <taxon>Eukaryota</taxon>
        <taxon>Rhodophyta</taxon>
        <taxon>Stylonematophyceae</taxon>
        <taxon>Stylonematales</taxon>
        <taxon>Stylonemataceae</taxon>
        <taxon>Rhodosorus</taxon>
    </lineage>
</organism>
<evidence type="ECO:0000256" key="2">
    <source>
        <dbReference type="ARBA" id="ARBA00022679"/>
    </source>
</evidence>
<keyword evidence="3" id="KW-0012">Acyltransferase</keyword>
<accession>A0A7S0G920</accession>
<dbReference type="GO" id="GO:0008374">
    <property type="term" value="F:O-acyltransferase activity"/>
    <property type="evidence" value="ECO:0007669"/>
    <property type="project" value="InterPro"/>
</dbReference>
<proteinExistence type="inferred from homology"/>
<keyword evidence="2" id="KW-0808">Transferase</keyword>
<comment type="similarity">
    <text evidence="1">Belongs to the diacylglycerol acyltransferase family.</text>
</comment>
<dbReference type="PANTHER" id="PTHR22753:SF14">
    <property type="entry name" value="MONOACYLGLYCEROL_DIACYLGLYCEROL O-ACYLTRANSFERASE"/>
    <property type="match status" value="1"/>
</dbReference>
<dbReference type="EMBL" id="HBEK01022988">
    <property type="protein sequence ID" value="CAD8402619.1"/>
    <property type="molecule type" value="Transcribed_RNA"/>
</dbReference>
<evidence type="ECO:0000256" key="3">
    <source>
        <dbReference type="ARBA" id="ARBA00023315"/>
    </source>
</evidence>
<evidence type="ECO:0000256" key="4">
    <source>
        <dbReference type="SAM" id="MobiDB-lite"/>
    </source>
</evidence>
<evidence type="ECO:0000256" key="1">
    <source>
        <dbReference type="ARBA" id="ARBA00005420"/>
    </source>
</evidence>
<dbReference type="GO" id="GO:0016020">
    <property type="term" value="C:membrane"/>
    <property type="evidence" value="ECO:0007669"/>
    <property type="project" value="TreeGrafter"/>
</dbReference>
<dbReference type="AlphaFoldDB" id="A0A7S0G920"/>
<sequence length="293" mass="33864">MVSPVIIGANRVPTMFPGDQPILFVGNHTLYGLVDLPFFVDHFLKERSILMRGLAHPLVFLRDRQSKKAKDNQKEDSFSFEDFGAVQVSPRNFYALMKEKKWVLLFPGGIREAHHRNDEKYKIIWPEEQEFVRTGAKFGALIVPFASVGSDDNFEMLMDGNDLVNIPQVATWLKEKAPVENARSWKQDSNEKRSILPPLSRPRRPSRLYTRFGNPIDLADVDYRDKQRCQDIYQKVRSNVETLIEQQLEARKQDRYGDLARRLAFETLNEAPAPTDLQWSIRGSYIPAEDLPE</sequence>
<protein>
    <recommendedName>
        <fullName evidence="6">Acyltransferase</fullName>
    </recommendedName>
</protein>
<evidence type="ECO:0000313" key="5">
    <source>
        <dbReference type="EMBL" id="CAD8402619.1"/>
    </source>
</evidence>
<dbReference type="InterPro" id="IPR007130">
    <property type="entry name" value="DAGAT"/>
</dbReference>
<feature type="compositionally biased region" description="Basic and acidic residues" evidence="4">
    <location>
        <begin position="183"/>
        <end position="194"/>
    </location>
</feature>
<dbReference type="PANTHER" id="PTHR22753">
    <property type="entry name" value="TRANSMEMBRANE PROTEIN 68"/>
    <property type="match status" value="1"/>
</dbReference>
<dbReference type="Pfam" id="PF03982">
    <property type="entry name" value="DAGAT"/>
    <property type="match status" value="1"/>
</dbReference>